<proteinExistence type="predicted"/>
<dbReference type="PANTHER" id="PTHR37514:SF1">
    <property type="entry name" value="N-TERMINAL DELTA ENDOTOXIN DOMAIN-CONTAINING PROTEIN-RELATED"/>
    <property type="match status" value="1"/>
</dbReference>
<protein>
    <submittedName>
        <fullName evidence="1">Uncharacterized protein</fullName>
    </submittedName>
</protein>
<evidence type="ECO:0000313" key="1">
    <source>
        <dbReference type="EMBL" id="EGC40458.1"/>
    </source>
</evidence>
<dbReference type="InParanoid" id="F0Z6L7"/>
<dbReference type="VEuPathDB" id="AmoebaDB:DICPUDRAFT_146684"/>
<dbReference type="PANTHER" id="PTHR37514">
    <property type="entry name" value="N-TERMINAL DELTA ENDOTOXIN DOMAIN-CONTAINING PROTEIN-RELATED"/>
    <property type="match status" value="1"/>
</dbReference>
<sequence>MSLSNEKITRLQDCRDRSKKVYENYDEKFKLFLNEQLQELKKIDSSITSFDAEETTVLK</sequence>
<dbReference type="GeneID" id="10503476"/>
<gene>
    <name evidence="1" type="ORF">DICPUDRAFT_146684</name>
</gene>
<dbReference type="RefSeq" id="XP_003283005.1">
    <property type="nucleotide sequence ID" value="XM_003282957.1"/>
</dbReference>
<dbReference type="Proteomes" id="UP000001064">
    <property type="component" value="Unassembled WGS sequence"/>
</dbReference>
<name>F0Z6L7_DICPU</name>
<organism evidence="1 2">
    <name type="scientific">Dictyostelium purpureum</name>
    <name type="common">Slime mold</name>
    <dbReference type="NCBI Taxonomy" id="5786"/>
    <lineage>
        <taxon>Eukaryota</taxon>
        <taxon>Amoebozoa</taxon>
        <taxon>Evosea</taxon>
        <taxon>Eumycetozoa</taxon>
        <taxon>Dictyostelia</taxon>
        <taxon>Dictyosteliales</taxon>
        <taxon>Dictyosteliaceae</taxon>
        <taxon>Dictyostelium</taxon>
    </lineage>
</organism>
<accession>F0Z6L7</accession>
<reference evidence="2" key="1">
    <citation type="journal article" date="2011" name="Genome Biol.">
        <title>Comparative genomics of the social amoebae Dictyostelium discoideum and Dictyostelium purpureum.</title>
        <authorList>
            <consortium name="US DOE Joint Genome Institute (JGI-PGF)"/>
            <person name="Sucgang R."/>
            <person name="Kuo A."/>
            <person name="Tian X."/>
            <person name="Salerno W."/>
            <person name="Parikh A."/>
            <person name="Feasley C.L."/>
            <person name="Dalin E."/>
            <person name="Tu H."/>
            <person name="Huang E."/>
            <person name="Barry K."/>
            <person name="Lindquist E."/>
            <person name="Shapiro H."/>
            <person name="Bruce D."/>
            <person name="Schmutz J."/>
            <person name="Salamov A."/>
            <person name="Fey P."/>
            <person name="Gaudet P."/>
            <person name="Anjard C."/>
            <person name="Babu M.M."/>
            <person name="Basu S."/>
            <person name="Bushmanova Y."/>
            <person name="van der Wel H."/>
            <person name="Katoh-Kurasawa M."/>
            <person name="Dinh C."/>
            <person name="Coutinho P.M."/>
            <person name="Saito T."/>
            <person name="Elias M."/>
            <person name="Schaap P."/>
            <person name="Kay R.R."/>
            <person name="Henrissat B."/>
            <person name="Eichinger L."/>
            <person name="Rivero F."/>
            <person name="Putnam N.H."/>
            <person name="West C.M."/>
            <person name="Loomis W.F."/>
            <person name="Chisholm R.L."/>
            <person name="Shaulsky G."/>
            <person name="Strassmann J.E."/>
            <person name="Queller D.C."/>
            <person name="Kuspa A."/>
            <person name="Grigoriev I.V."/>
        </authorList>
    </citation>
    <scope>NUCLEOTIDE SEQUENCE [LARGE SCALE GENOMIC DNA]</scope>
    <source>
        <strain evidence="2">QSDP1</strain>
    </source>
</reference>
<dbReference type="KEGG" id="dpp:DICPUDRAFT_146684"/>
<dbReference type="AlphaFoldDB" id="F0Z6L7"/>
<evidence type="ECO:0000313" key="2">
    <source>
        <dbReference type="Proteomes" id="UP000001064"/>
    </source>
</evidence>
<keyword evidence="2" id="KW-1185">Reference proteome</keyword>
<dbReference type="EMBL" id="GL870942">
    <property type="protein sequence ID" value="EGC40458.1"/>
    <property type="molecule type" value="Genomic_DNA"/>
</dbReference>